<keyword evidence="2" id="KW-0653">Protein transport</keyword>
<evidence type="ECO:0000313" key="3">
    <source>
        <dbReference type="EMBL" id="KOA21014.1"/>
    </source>
</evidence>
<dbReference type="PATRIC" id="fig|1121318.3.peg.605"/>
<reference evidence="4" key="1">
    <citation type="submission" date="2015-08" db="EMBL/GenBank/DDBJ databases">
        <title>Genome sequence of the strict anaerobe Clostridium homopropionicum LuHBu1 (DSM 5847T).</title>
        <authorList>
            <person name="Poehlein A."/>
            <person name="Beck M."/>
            <person name="Schiel-Bengelsdorf B."/>
            <person name="Bengelsdorf F.R."/>
            <person name="Daniel R."/>
            <person name="Duerre P."/>
        </authorList>
    </citation>
    <scope>NUCLEOTIDE SEQUENCE [LARGE SCALE GENOMIC DNA]</scope>
    <source>
        <strain evidence="4">DSM 5847</strain>
    </source>
</reference>
<dbReference type="PANTHER" id="PTHR34982">
    <property type="entry name" value="YOP PROTEINS TRANSLOCATION PROTEIN L"/>
    <property type="match status" value="1"/>
</dbReference>
<keyword evidence="4" id="KW-1185">Reference proteome</keyword>
<protein>
    <submittedName>
        <fullName evidence="3">Flagellar assembly protein H</fullName>
    </submittedName>
</protein>
<accession>A0A0L6ZDF5</accession>
<dbReference type="AlphaFoldDB" id="A0A0L6ZDF5"/>
<organism evidence="3 4">
    <name type="scientific">Clostridium homopropionicum DSM 5847</name>
    <dbReference type="NCBI Taxonomy" id="1121318"/>
    <lineage>
        <taxon>Bacteria</taxon>
        <taxon>Bacillati</taxon>
        <taxon>Bacillota</taxon>
        <taxon>Clostridia</taxon>
        <taxon>Eubacteriales</taxon>
        <taxon>Clostridiaceae</taxon>
        <taxon>Clostridium</taxon>
    </lineage>
</organism>
<evidence type="ECO:0000256" key="1">
    <source>
        <dbReference type="ARBA" id="ARBA00022448"/>
    </source>
</evidence>
<proteinExistence type="predicted"/>
<dbReference type="GO" id="GO:0015031">
    <property type="term" value="P:protein transport"/>
    <property type="evidence" value="ECO:0007669"/>
    <property type="project" value="UniProtKB-KW"/>
</dbReference>
<dbReference type="GO" id="GO:0005829">
    <property type="term" value="C:cytosol"/>
    <property type="evidence" value="ECO:0007669"/>
    <property type="project" value="TreeGrafter"/>
</dbReference>
<keyword evidence="3" id="KW-0282">Flagellum</keyword>
<dbReference type="STRING" id="36844.SAMN04488501_104118"/>
<sequence length="256" mass="29002">MLSSYKVIKSNSVIENGNVKINTEYSINNSNNSTNKKELGEKNAKDFIESYEVLARTMLENARRESDQVLAVAYEEANRLEHQAYEKGSSEGYKTGYDKGVSEGKKILEKQINDAKIKENKIIASAEEILLKANKEYIKYLEEKQEEIKGLIISIVEHILKKEIQDKEGITNLVLDAIELAYKSKTIIVRCNNKYTEDLKDKIGNWKNQSIYRGEAFVVGDDTIEEGTAIILRENGKIVVSVNDALEKVREIFALG</sequence>
<evidence type="ECO:0000256" key="2">
    <source>
        <dbReference type="ARBA" id="ARBA00022927"/>
    </source>
</evidence>
<comment type="caution">
    <text evidence="3">The sequence shown here is derived from an EMBL/GenBank/DDBJ whole genome shotgun (WGS) entry which is preliminary data.</text>
</comment>
<dbReference type="EMBL" id="LHUR01000011">
    <property type="protein sequence ID" value="KOA21014.1"/>
    <property type="molecule type" value="Genomic_DNA"/>
</dbReference>
<keyword evidence="3" id="KW-0966">Cell projection</keyword>
<gene>
    <name evidence="3" type="ORF">CLHOM_06020</name>
</gene>
<dbReference type="InterPro" id="IPR051472">
    <property type="entry name" value="T3SS_Stator/FliH"/>
</dbReference>
<keyword evidence="3" id="KW-0969">Cilium</keyword>
<evidence type="ECO:0000313" key="4">
    <source>
        <dbReference type="Proteomes" id="UP000037043"/>
    </source>
</evidence>
<dbReference type="PANTHER" id="PTHR34982:SF1">
    <property type="entry name" value="FLAGELLAR ASSEMBLY PROTEIN FLIH"/>
    <property type="match status" value="1"/>
</dbReference>
<dbReference type="RefSeq" id="WP_052220195.1">
    <property type="nucleotide sequence ID" value="NZ_LHUR01000011.1"/>
</dbReference>
<keyword evidence="1" id="KW-0813">Transport</keyword>
<name>A0A0L6ZDF5_9CLOT</name>
<dbReference type="Proteomes" id="UP000037043">
    <property type="component" value="Unassembled WGS sequence"/>
</dbReference>